<protein>
    <submittedName>
        <fullName evidence="2 3">Uncharacterized protein LOC114340955 isoform X1</fullName>
    </submittedName>
</protein>
<evidence type="ECO:0000313" key="4">
    <source>
        <dbReference type="RefSeq" id="XP_028147536.1"/>
    </source>
</evidence>
<proteinExistence type="predicted"/>
<dbReference type="RefSeq" id="XP_028147536.1">
    <property type="nucleotide sequence ID" value="XM_028291735.1"/>
</dbReference>
<dbReference type="Pfam" id="PF16064">
    <property type="entry name" value="DUF4806"/>
    <property type="match status" value="1"/>
</dbReference>
<feature type="domain" description="DUF4806" evidence="1">
    <location>
        <begin position="64"/>
        <end position="133"/>
    </location>
</feature>
<dbReference type="RefSeq" id="XP_028147534.1">
    <property type="nucleotide sequence ID" value="XM_028291733.1"/>
</dbReference>
<dbReference type="AlphaFoldDB" id="A0A6P7GDK8"/>
<organism evidence="4">
    <name type="scientific">Diabrotica virgifera virgifera</name>
    <name type="common">western corn rootworm</name>
    <dbReference type="NCBI Taxonomy" id="50390"/>
    <lineage>
        <taxon>Eukaryota</taxon>
        <taxon>Metazoa</taxon>
        <taxon>Ecdysozoa</taxon>
        <taxon>Arthropoda</taxon>
        <taxon>Hexapoda</taxon>
        <taxon>Insecta</taxon>
        <taxon>Pterygota</taxon>
        <taxon>Neoptera</taxon>
        <taxon>Endopterygota</taxon>
        <taxon>Coleoptera</taxon>
        <taxon>Polyphaga</taxon>
        <taxon>Cucujiformia</taxon>
        <taxon>Chrysomeloidea</taxon>
        <taxon>Chrysomelidae</taxon>
        <taxon>Galerucinae</taxon>
        <taxon>Diabroticina</taxon>
        <taxon>Diabroticites</taxon>
        <taxon>Diabrotica</taxon>
    </lineage>
</organism>
<reference evidence="2 3" key="1">
    <citation type="submission" date="2025-04" db="UniProtKB">
        <authorList>
            <consortium name="RefSeq"/>
        </authorList>
    </citation>
    <scope>IDENTIFICATION</scope>
    <source>
        <tissue evidence="2 3">Whole insect</tissue>
    </source>
</reference>
<accession>A0A6P7GDK8</accession>
<evidence type="ECO:0000313" key="2">
    <source>
        <dbReference type="RefSeq" id="XP_028147534.1"/>
    </source>
</evidence>
<sequence>MTIINVSTDQLIKDLEKHVKDEFAKINRILAKILLELQSMNTGTVGVTTIDLNGDDEFQEIVSQFPITNVDILNDVNERVERDQQCYKKVVLFLKTIGGITLKEKICRILKRVFSNQLIAQASWLGHSRGEKKIQA</sequence>
<evidence type="ECO:0000313" key="3">
    <source>
        <dbReference type="RefSeq" id="XP_028147535.1"/>
    </source>
</evidence>
<gene>
    <name evidence="2 3 4" type="primary">LOC114340955</name>
</gene>
<name>A0A6P7GDK8_DIAVI</name>
<evidence type="ECO:0000259" key="1">
    <source>
        <dbReference type="Pfam" id="PF16064"/>
    </source>
</evidence>
<dbReference type="InterPro" id="IPR032071">
    <property type="entry name" value="DUF4806"/>
</dbReference>
<dbReference type="RefSeq" id="XP_028147535.1">
    <property type="nucleotide sequence ID" value="XM_028291734.1"/>
</dbReference>